<gene>
    <name evidence="3" type="ORF">D4739_04260</name>
</gene>
<feature type="compositionally biased region" description="Pro residues" evidence="1">
    <location>
        <begin position="158"/>
        <end position="174"/>
    </location>
</feature>
<feature type="transmembrane region" description="Helical" evidence="2">
    <location>
        <begin position="54"/>
        <end position="74"/>
    </location>
</feature>
<feature type="transmembrane region" description="Helical" evidence="2">
    <location>
        <begin position="266"/>
        <end position="289"/>
    </location>
</feature>
<feature type="transmembrane region" description="Helical" evidence="2">
    <location>
        <begin position="210"/>
        <end position="237"/>
    </location>
</feature>
<evidence type="ECO:0000313" key="4">
    <source>
        <dbReference type="Proteomes" id="UP000276542"/>
    </source>
</evidence>
<keyword evidence="2" id="KW-0812">Transmembrane</keyword>
<organism evidence="3 4">
    <name type="scientific">Nocardioides cavernaquae</name>
    <dbReference type="NCBI Taxonomy" id="2321396"/>
    <lineage>
        <taxon>Bacteria</taxon>
        <taxon>Bacillati</taxon>
        <taxon>Actinomycetota</taxon>
        <taxon>Actinomycetes</taxon>
        <taxon>Propionibacteriales</taxon>
        <taxon>Nocardioidaceae</taxon>
        <taxon>Nocardioides</taxon>
    </lineage>
</organism>
<reference evidence="4" key="1">
    <citation type="submission" date="2018-09" db="EMBL/GenBank/DDBJ databases">
        <authorList>
            <person name="Zhu H."/>
        </authorList>
    </citation>
    <scope>NUCLEOTIDE SEQUENCE [LARGE SCALE GENOMIC DNA]</scope>
    <source>
        <strain evidence="4">K1W22B-1</strain>
    </source>
</reference>
<feature type="compositionally biased region" description="Low complexity" evidence="1">
    <location>
        <begin position="139"/>
        <end position="157"/>
    </location>
</feature>
<feature type="transmembrane region" description="Helical" evidence="2">
    <location>
        <begin position="86"/>
        <end position="114"/>
    </location>
</feature>
<evidence type="ECO:0000313" key="3">
    <source>
        <dbReference type="EMBL" id="RJS45508.1"/>
    </source>
</evidence>
<proteinExistence type="predicted"/>
<evidence type="ECO:0000256" key="2">
    <source>
        <dbReference type="SAM" id="Phobius"/>
    </source>
</evidence>
<dbReference type="EMBL" id="QYRP01000002">
    <property type="protein sequence ID" value="RJS45508.1"/>
    <property type="molecule type" value="Genomic_DNA"/>
</dbReference>
<feature type="transmembrane region" description="Helical" evidence="2">
    <location>
        <begin position="309"/>
        <end position="333"/>
    </location>
</feature>
<accession>A0A3A5H6K6</accession>
<feature type="region of interest" description="Disordered" evidence="1">
    <location>
        <begin position="131"/>
        <end position="189"/>
    </location>
</feature>
<dbReference type="Proteomes" id="UP000276542">
    <property type="component" value="Unassembled WGS sequence"/>
</dbReference>
<evidence type="ECO:0008006" key="5">
    <source>
        <dbReference type="Google" id="ProtNLM"/>
    </source>
</evidence>
<keyword evidence="2" id="KW-0472">Membrane</keyword>
<keyword evidence="2" id="KW-1133">Transmembrane helix</keyword>
<protein>
    <recommendedName>
        <fullName evidence="5">DUF4064 domain-containing protein</fullName>
    </recommendedName>
</protein>
<keyword evidence="4" id="KW-1185">Reference proteome</keyword>
<name>A0A3A5H6K6_9ACTN</name>
<sequence>MAMVGSAFLVLGLYDAIAKLRSLYNRELVAAKLKSPPYSSLGMNVEEWLQLSQTAFIVAGACAAVAGICGFYVLQKSKGARAGLSAAAVPLFFLGFIGGPFSSALVAVSAVLLWTGPARDWFAGRAVRQTVPRRPERQQPPSQGQAQDQAQDQAADPTRPPAPMPPHMPPPVWPPAGGSPVSTGAAPYSGFGAPRAEQSTVPLTKRPAPLVAACVVTWVCTLLVAGLLTLSALAIALEPTTVDELLKEQDRFAELGLTADQVRTTAFAMIGIFVTWSIVAAGLALLVVLRVRWARPLLIASAVLSGMLSFALVTAIAPIVTAVAGMVTAYLLLRPEVSLWLNGR</sequence>
<evidence type="ECO:0000256" key="1">
    <source>
        <dbReference type="SAM" id="MobiDB-lite"/>
    </source>
</evidence>
<dbReference type="AlphaFoldDB" id="A0A3A5H6K6"/>
<comment type="caution">
    <text evidence="3">The sequence shown here is derived from an EMBL/GenBank/DDBJ whole genome shotgun (WGS) entry which is preliminary data.</text>
</comment>